<evidence type="ECO:0000313" key="3">
    <source>
        <dbReference type="Proteomes" id="UP000241818"/>
    </source>
</evidence>
<gene>
    <name evidence="2" type="ORF">M430DRAFT_54861</name>
</gene>
<dbReference type="InParanoid" id="A0A2T3BD87"/>
<evidence type="ECO:0000313" key="2">
    <source>
        <dbReference type="EMBL" id="PSS27334.1"/>
    </source>
</evidence>
<feature type="region of interest" description="Disordered" evidence="1">
    <location>
        <begin position="200"/>
        <end position="223"/>
    </location>
</feature>
<dbReference type="GeneID" id="36576580"/>
<dbReference type="AlphaFoldDB" id="A0A2T3BD87"/>
<name>A0A2T3BD87_AMORE</name>
<keyword evidence="3" id="KW-1185">Reference proteome</keyword>
<feature type="region of interest" description="Disordered" evidence="1">
    <location>
        <begin position="28"/>
        <end position="68"/>
    </location>
</feature>
<accession>A0A2T3BD87</accession>
<dbReference type="Proteomes" id="UP000241818">
    <property type="component" value="Unassembled WGS sequence"/>
</dbReference>
<reference evidence="2 3" key="1">
    <citation type="journal article" date="2018" name="New Phytol.">
        <title>Comparative genomics and transcriptomics depict ericoid mycorrhizal fungi as versatile saprotrophs and plant mutualists.</title>
        <authorList>
            <person name="Martino E."/>
            <person name="Morin E."/>
            <person name="Grelet G.A."/>
            <person name="Kuo A."/>
            <person name="Kohler A."/>
            <person name="Daghino S."/>
            <person name="Barry K.W."/>
            <person name="Cichocki N."/>
            <person name="Clum A."/>
            <person name="Dockter R.B."/>
            <person name="Hainaut M."/>
            <person name="Kuo R.C."/>
            <person name="LaButti K."/>
            <person name="Lindahl B.D."/>
            <person name="Lindquist E.A."/>
            <person name="Lipzen A."/>
            <person name="Khouja H.R."/>
            <person name="Magnuson J."/>
            <person name="Murat C."/>
            <person name="Ohm R.A."/>
            <person name="Singer S.W."/>
            <person name="Spatafora J.W."/>
            <person name="Wang M."/>
            <person name="Veneault-Fourrey C."/>
            <person name="Henrissat B."/>
            <person name="Grigoriev I.V."/>
            <person name="Martin F.M."/>
            <person name="Perotto S."/>
        </authorList>
    </citation>
    <scope>NUCLEOTIDE SEQUENCE [LARGE SCALE GENOMIC DNA]</scope>
    <source>
        <strain evidence="2 3">ATCC 22711</strain>
    </source>
</reference>
<proteinExistence type="predicted"/>
<dbReference type="RefSeq" id="XP_024724859.1">
    <property type="nucleotide sequence ID" value="XM_024868499.1"/>
</dbReference>
<protein>
    <submittedName>
        <fullName evidence="2">Uncharacterized protein</fullName>
    </submittedName>
</protein>
<organism evidence="2 3">
    <name type="scientific">Amorphotheca resinae ATCC 22711</name>
    <dbReference type="NCBI Taxonomy" id="857342"/>
    <lineage>
        <taxon>Eukaryota</taxon>
        <taxon>Fungi</taxon>
        <taxon>Dikarya</taxon>
        <taxon>Ascomycota</taxon>
        <taxon>Pezizomycotina</taxon>
        <taxon>Leotiomycetes</taxon>
        <taxon>Helotiales</taxon>
        <taxon>Amorphothecaceae</taxon>
        <taxon>Amorphotheca</taxon>
    </lineage>
</organism>
<sequence length="223" mass="24190">MSHDPIHDFLDMAFSRIGGDKKAYERYKRNKQRQRDAANTQRADGPSTAGPSIQVGMAGGPYPQRGAGGYLGGHPDALRYGSQPHLPLLATPRGQTPFQAQRRRAQTIAGLGIPRRPSPHTFQTMPVMQRRGTLGHRGSNGSLNSYGSRDSFSGLIPAARGPQPGPAMPVAAPGNAAPRARTTQYRLGDMTRTYLEGMVPTAEEADRLAQQNRGPPRGTRWNQ</sequence>
<evidence type="ECO:0000256" key="1">
    <source>
        <dbReference type="SAM" id="MobiDB-lite"/>
    </source>
</evidence>
<dbReference type="EMBL" id="KZ679006">
    <property type="protein sequence ID" value="PSS27334.1"/>
    <property type="molecule type" value="Genomic_DNA"/>
</dbReference>